<dbReference type="EMBL" id="JAAGMR010000013">
    <property type="protein sequence ID" value="NEB90398.1"/>
    <property type="molecule type" value="Genomic_DNA"/>
</dbReference>
<dbReference type="AlphaFoldDB" id="A0A7K3QKI0"/>
<protein>
    <submittedName>
        <fullName evidence="2">Uncharacterized protein</fullName>
    </submittedName>
</protein>
<feature type="transmembrane region" description="Helical" evidence="1">
    <location>
        <begin position="12"/>
        <end position="32"/>
    </location>
</feature>
<reference evidence="2 3" key="1">
    <citation type="submission" date="2020-01" db="EMBL/GenBank/DDBJ databases">
        <title>Insect and environment-associated Actinomycetes.</title>
        <authorList>
            <person name="Currrie C."/>
            <person name="Chevrette M."/>
            <person name="Carlson C."/>
            <person name="Stubbendieck R."/>
            <person name="Wendt-Pienkowski E."/>
        </authorList>
    </citation>
    <scope>NUCLEOTIDE SEQUENCE [LARGE SCALE GENOMIC DNA]</scope>
    <source>
        <strain evidence="2 3">SID7754</strain>
    </source>
</reference>
<proteinExistence type="predicted"/>
<dbReference type="RefSeq" id="WP_164186164.1">
    <property type="nucleotide sequence ID" value="NZ_JAAGMR010000013.1"/>
</dbReference>
<sequence>MTITAHTRDLLFVGLGDLVGGGLLVGAAYVLFARPAEAAGSRAAAVSSSASRTRT</sequence>
<gene>
    <name evidence="2" type="ORF">G3I21_01335</name>
</gene>
<keyword evidence="1" id="KW-1133">Transmembrane helix</keyword>
<organism evidence="2 3">
    <name type="scientific">Streptomyces bauhiniae</name>
    <dbReference type="NCBI Taxonomy" id="2340725"/>
    <lineage>
        <taxon>Bacteria</taxon>
        <taxon>Bacillati</taxon>
        <taxon>Actinomycetota</taxon>
        <taxon>Actinomycetes</taxon>
        <taxon>Kitasatosporales</taxon>
        <taxon>Streptomycetaceae</taxon>
        <taxon>Streptomyces</taxon>
    </lineage>
</organism>
<evidence type="ECO:0000313" key="2">
    <source>
        <dbReference type="EMBL" id="NEB90398.1"/>
    </source>
</evidence>
<accession>A0A7K3QKI0</accession>
<dbReference type="Proteomes" id="UP000470520">
    <property type="component" value="Unassembled WGS sequence"/>
</dbReference>
<keyword evidence="1" id="KW-0472">Membrane</keyword>
<keyword evidence="1" id="KW-0812">Transmembrane</keyword>
<name>A0A7K3QKI0_9ACTN</name>
<evidence type="ECO:0000313" key="3">
    <source>
        <dbReference type="Proteomes" id="UP000470520"/>
    </source>
</evidence>
<comment type="caution">
    <text evidence="2">The sequence shown here is derived from an EMBL/GenBank/DDBJ whole genome shotgun (WGS) entry which is preliminary data.</text>
</comment>
<evidence type="ECO:0000256" key="1">
    <source>
        <dbReference type="SAM" id="Phobius"/>
    </source>
</evidence>